<dbReference type="Gene3D" id="1.10.3720.10">
    <property type="entry name" value="MetI-like"/>
    <property type="match status" value="1"/>
</dbReference>
<keyword evidence="5 7" id="KW-1133">Transmembrane helix</keyword>
<dbReference type="PANTHER" id="PTHR30193:SF1">
    <property type="entry name" value="ABC TRANSPORTER PERMEASE PROTEIN YESP-RELATED"/>
    <property type="match status" value="1"/>
</dbReference>
<name>A0A5Q2TR47_9BACI</name>
<dbReference type="Proteomes" id="UP000339690">
    <property type="component" value="Chromosome"/>
</dbReference>
<evidence type="ECO:0000256" key="1">
    <source>
        <dbReference type="ARBA" id="ARBA00004651"/>
    </source>
</evidence>
<dbReference type="CDD" id="cd06261">
    <property type="entry name" value="TM_PBP2"/>
    <property type="match status" value="1"/>
</dbReference>
<dbReference type="Pfam" id="PF00528">
    <property type="entry name" value="BPD_transp_1"/>
    <property type="match status" value="1"/>
</dbReference>
<proteinExistence type="inferred from homology"/>
<dbReference type="KEGG" id="grc:GI584_20075"/>
<keyword evidence="4 7" id="KW-0812">Transmembrane</keyword>
<dbReference type="AlphaFoldDB" id="A0A5Q2TR47"/>
<dbReference type="RefSeq" id="WP_153792374.1">
    <property type="nucleotide sequence ID" value="NZ_CP045915.1"/>
</dbReference>
<evidence type="ECO:0000313" key="9">
    <source>
        <dbReference type="EMBL" id="QGH36200.1"/>
    </source>
</evidence>
<feature type="transmembrane region" description="Helical" evidence="7">
    <location>
        <begin position="118"/>
        <end position="139"/>
    </location>
</feature>
<evidence type="ECO:0000256" key="3">
    <source>
        <dbReference type="ARBA" id="ARBA00022475"/>
    </source>
</evidence>
<dbReference type="GO" id="GO:0005886">
    <property type="term" value="C:plasma membrane"/>
    <property type="evidence" value="ECO:0007669"/>
    <property type="project" value="UniProtKB-SubCell"/>
</dbReference>
<feature type="domain" description="ABC transmembrane type-1" evidence="8">
    <location>
        <begin position="81"/>
        <end position="294"/>
    </location>
</feature>
<sequence length="308" mass="34704">MKSVLLVNKIKAKKNIGSNRSKYGIIFALPWIIGLCAFYFYPLLSSMYYSFTNYNIAGSSQFVGLTNYIQLLNDSMFWTGISNTLIYAFMQLPLSVVLGVTIALLLNIKIKGQGIFRTLFFIPSLVPAVAVAILFQWLLEAQFGLVNYLLDIVGITGPGWLGDPTWAKPSVVMMSLWIIGNTFLIYLAGLQDISQEYYDAAEVDGANPFRKIWHVTIPLLTPVIFFNVVVGLINALQEFTLPYTLTSGTGSPADSLMFYSMYLYNNAFLYMRMGYASAMAWILFVLIMIITLIILKTSKRWVFYQGDK</sequence>
<dbReference type="InterPro" id="IPR051393">
    <property type="entry name" value="ABC_transporter_permease"/>
</dbReference>
<keyword evidence="6 7" id="KW-0472">Membrane</keyword>
<comment type="similarity">
    <text evidence="7">Belongs to the binding-protein-dependent transport system permease family.</text>
</comment>
<dbReference type="EMBL" id="CP045915">
    <property type="protein sequence ID" value="QGH36200.1"/>
    <property type="molecule type" value="Genomic_DNA"/>
</dbReference>
<keyword evidence="3" id="KW-1003">Cell membrane</keyword>
<dbReference type="PANTHER" id="PTHR30193">
    <property type="entry name" value="ABC TRANSPORTER PERMEASE PROTEIN"/>
    <property type="match status" value="1"/>
</dbReference>
<feature type="transmembrane region" description="Helical" evidence="7">
    <location>
        <begin position="85"/>
        <end position="106"/>
    </location>
</feature>
<gene>
    <name evidence="9" type="ORF">GI584_20075</name>
</gene>
<dbReference type="InterPro" id="IPR000515">
    <property type="entry name" value="MetI-like"/>
</dbReference>
<evidence type="ECO:0000256" key="7">
    <source>
        <dbReference type="RuleBase" id="RU363032"/>
    </source>
</evidence>
<dbReference type="SUPFAM" id="SSF160964">
    <property type="entry name" value="MalF N-terminal region-like"/>
    <property type="match status" value="1"/>
</dbReference>
<protein>
    <submittedName>
        <fullName evidence="9">ABC transporter permease subunit</fullName>
    </submittedName>
</protein>
<feature type="transmembrane region" description="Helical" evidence="7">
    <location>
        <begin position="171"/>
        <end position="191"/>
    </location>
</feature>
<comment type="subcellular location">
    <subcellularLocation>
        <location evidence="1 7">Cell membrane</location>
        <topology evidence="1 7">Multi-pass membrane protein</topology>
    </subcellularLocation>
</comment>
<dbReference type="SUPFAM" id="SSF161098">
    <property type="entry name" value="MetI-like"/>
    <property type="match status" value="1"/>
</dbReference>
<dbReference type="InterPro" id="IPR035906">
    <property type="entry name" value="MetI-like_sf"/>
</dbReference>
<keyword evidence="10" id="KW-1185">Reference proteome</keyword>
<evidence type="ECO:0000256" key="2">
    <source>
        <dbReference type="ARBA" id="ARBA00022448"/>
    </source>
</evidence>
<evidence type="ECO:0000313" key="10">
    <source>
        <dbReference type="Proteomes" id="UP000339690"/>
    </source>
</evidence>
<feature type="transmembrane region" description="Helical" evidence="7">
    <location>
        <begin position="212"/>
        <end position="236"/>
    </location>
</feature>
<evidence type="ECO:0000259" key="8">
    <source>
        <dbReference type="PROSITE" id="PS50928"/>
    </source>
</evidence>
<organism evidence="9 10">
    <name type="scientific">Gracilibacillus salitolerans</name>
    <dbReference type="NCBI Taxonomy" id="2663022"/>
    <lineage>
        <taxon>Bacteria</taxon>
        <taxon>Bacillati</taxon>
        <taxon>Bacillota</taxon>
        <taxon>Bacilli</taxon>
        <taxon>Bacillales</taxon>
        <taxon>Bacillaceae</taxon>
        <taxon>Gracilibacillus</taxon>
    </lineage>
</organism>
<dbReference type="GO" id="GO:0055085">
    <property type="term" value="P:transmembrane transport"/>
    <property type="evidence" value="ECO:0007669"/>
    <property type="project" value="InterPro"/>
</dbReference>
<feature type="transmembrane region" description="Helical" evidence="7">
    <location>
        <begin position="21"/>
        <end position="41"/>
    </location>
</feature>
<keyword evidence="2 7" id="KW-0813">Transport</keyword>
<reference evidence="9 10" key="1">
    <citation type="submission" date="2019-11" db="EMBL/GenBank/DDBJ databases">
        <title>Gracilibacillus salitolerans sp. nov., a moderate halophile isolated from a saline soil in northwest China.</title>
        <authorList>
            <person name="Gan L."/>
        </authorList>
    </citation>
    <scope>NUCLEOTIDE SEQUENCE [LARGE SCALE GENOMIC DNA]</scope>
    <source>
        <strain evidence="9 10">SCU50</strain>
    </source>
</reference>
<accession>A0A5Q2TR47</accession>
<evidence type="ECO:0000256" key="4">
    <source>
        <dbReference type="ARBA" id="ARBA00022692"/>
    </source>
</evidence>
<evidence type="ECO:0000256" key="5">
    <source>
        <dbReference type="ARBA" id="ARBA00022989"/>
    </source>
</evidence>
<evidence type="ECO:0000256" key="6">
    <source>
        <dbReference type="ARBA" id="ARBA00023136"/>
    </source>
</evidence>
<feature type="transmembrane region" description="Helical" evidence="7">
    <location>
        <begin position="273"/>
        <end position="295"/>
    </location>
</feature>
<dbReference type="PROSITE" id="PS50928">
    <property type="entry name" value="ABC_TM1"/>
    <property type="match status" value="1"/>
</dbReference>